<dbReference type="Proteomes" id="UP001153334">
    <property type="component" value="Unassembled WGS sequence"/>
</dbReference>
<name>A0ACC2HUX5_9PEZI</name>
<comment type="caution">
    <text evidence="1">The sequence shown here is derived from an EMBL/GenBank/DDBJ whole genome shotgun (WGS) entry which is preliminary data.</text>
</comment>
<keyword evidence="2" id="KW-1185">Reference proteome</keyword>
<dbReference type="EMBL" id="JAPESX010002786">
    <property type="protein sequence ID" value="KAJ8106588.1"/>
    <property type="molecule type" value="Genomic_DNA"/>
</dbReference>
<proteinExistence type="predicted"/>
<accession>A0ACC2HUX5</accession>
<reference evidence="1" key="1">
    <citation type="submission" date="2022-11" db="EMBL/GenBank/DDBJ databases">
        <title>Genome Sequence of Nemania bipapillata.</title>
        <authorList>
            <person name="Buettner E."/>
        </authorList>
    </citation>
    <scope>NUCLEOTIDE SEQUENCE</scope>
    <source>
        <strain evidence="1">CP14</strain>
    </source>
</reference>
<organism evidence="1 2">
    <name type="scientific">Nemania bipapillata</name>
    <dbReference type="NCBI Taxonomy" id="110536"/>
    <lineage>
        <taxon>Eukaryota</taxon>
        <taxon>Fungi</taxon>
        <taxon>Dikarya</taxon>
        <taxon>Ascomycota</taxon>
        <taxon>Pezizomycotina</taxon>
        <taxon>Sordariomycetes</taxon>
        <taxon>Xylariomycetidae</taxon>
        <taxon>Xylariales</taxon>
        <taxon>Xylariaceae</taxon>
        <taxon>Nemania</taxon>
    </lineage>
</organism>
<evidence type="ECO:0000313" key="1">
    <source>
        <dbReference type="EMBL" id="KAJ8106588.1"/>
    </source>
</evidence>
<sequence length="630" mass="69692">MHLDKLLSWDEMRDATPGSENKPQGARINESQFYTAEKHDLLARVQILEMNEEGEYTPVEVTQTSELDVGTFQLHQGLQRRIAINLSHSSGDALPWEDVSSMRVGQVQLVDQSGNVPDMASPNPDIALRLGGKPSFRQNANGTRSATISGHWDSSSHNSLLLDRVTADKYKVQMTLSWDIVSDNLAEPMKFSTSLFCQILGRTYVRQASMLSTLWQHVRIVHSSTTIFSLGLKPAPIKHAGDLWRLNSQHDYVKGEENLVNWTPRGVSLIGDYIAARKKKRRICEIGAAQLWLKKIGLPEPRNNPTDADDHSEEELSPIKTHDEDDDSINALLNDTPETSRPSTPNQSNEGGAHESVEEGQKPENTEALENGGSVETKESTKPADASEEKPRPEYNEEQTTVLAKCIDLWKRYPDPVFTILSPANTLPPTNGITPESATPPRLIATVIRIPKNPSILKGGYLLVPSNDSTKWVKRFVELRRPYMHIHNATNGDEVAIVSLRNSRVDSQPEILALFGSQENAVDEMPADNNSNGSFQPGHRRTASGRLISSIWAGNHTAGPGLGGLNERLQAGVFAVYGTDNTWLFAARNERDKLDWILRIDQGYYSGSASTSINGSRAVSPQPRHHGFSG</sequence>
<protein>
    <submittedName>
        <fullName evidence="1">Uncharacterized protein</fullName>
    </submittedName>
</protein>
<evidence type="ECO:0000313" key="2">
    <source>
        <dbReference type="Proteomes" id="UP001153334"/>
    </source>
</evidence>
<gene>
    <name evidence="1" type="ORF">ONZ43_g7015</name>
</gene>